<dbReference type="AlphaFoldDB" id="A0AAD6YAD2"/>
<proteinExistence type="predicted"/>
<protein>
    <submittedName>
        <fullName evidence="2">Uncharacterized protein</fullName>
    </submittedName>
</protein>
<feature type="region of interest" description="Disordered" evidence="1">
    <location>
        <begin position="1"/>
        <end position="89"/>
    </location>
</feature>
<organism evidence="2 3">
    <name type="scientific">Mycena pura</name>
    <dbReference type="NCBI Taxonomy" id="153505"/>
    <lineage>
        <taxon>Eukaryota</taxon>
        <taxon>Fungi</taxon>
        <taxon>Dikarya</taxon>
        <taxon>Basidiomycota</taxon>
        <taxon>Agaricomycotina</taxon>
        <taxon>Agaricomycetes</taxon>
        <taxon>Agaricomycetidae</taxon>
        <taxon>Agaricales</taxon>
        <taxon>Marasmiineae</taxon>
        <taxon>Mycenaceae</taxon>
        <taxon>Mycena</taxon>
    </lineage>
</organism>
<evidence type="ECO:0000256" key="1">
    <source>
        <dbReference type="SAM" id="MobiDB-lite"/>
    </source>
</evidence>
<comment type="caution">
    <text evidence="2">The sequence shown here is derived from an EMBL/GenBank/DDBJ whole genome shotgun (WGS) entry which is preliminary data.</text>
</comment>
<evidence type="ECO:0000313" key="2">
    <source>
        <dbReference type="EMBL" id="KAJ7202107.1"/>
    </source>
</evidence>
<feature type="compositionally biased region" description="Basic and acidic residues" evidence="1">
    <location>
        <begin position="13"/>
        <end position="31"/>
    </location>
</feature>
<keyword evidence="3" id="KW-1185">Reference proteome</keyword>
<dbReference type="Proteomes" id="UP001219525">
    <property type="component" value="Unassembled WGS sequence"/>
</dbReference>
<evidence type="ECO:0000313" key="3">
    <source>
        <dbReference type="Proteomes" id="UP001219525"/>
    </source>
</evidence>
<name>A0AAD6YAD2_9AGAR</name>
<gene>
    <name evidence="2" type="ORF">GGX14DRAFT_399679</name>
</gene>
<feature type="compositionally biased region" description="Low complexity" evidence="1">
    <location>
        <begin position="64"/>
        <end position="89"/>
    </location>
</feature>
<feature type="compositionally biased region" description="Basic residues" evidence="1">
    <location>
        <begin position="119"/>
        <end position="136"/>
    </location>
</feature>
<reference evidence="2" key="1">
    <citation type="submission" date="2023-03" db="EMBL/GenBank/DDBJ databases">
        <title>Massive genome expansion in bonnet fungi (Mycena s.s.) driven by repeated elements and novel gene families across ecological guilds.</title>
        <authorList>
            <consortium name="Lawrence Berkeley National Laboratory"/>
            <person name="Harder C.B."/>
            <person name="Miyauchi S."/>
            <person name="Viragh M."/>
            <person name="Kuo A."/>
            <person name="Thoen E."/>
            <person name="Andreopoulos B."/>
            <person name="Lu D."/>
            <person name="Skrede I."/>
            <person name="Drula E."/>
            <person name="Henrissat B."/>
            <person name="Morin E."/>
            <person name="Kohler A."/>
            <person name="Barry K."/>
            <person name="LaButti K."/>
            <person name="Morin E."/>
            <person name="Salamov A."/>
            <person name="Lipzen A."/>
            <person name="Mereny Z."/>
            <person name="Hegedus B."/>
            <person name="Baldrian P."/>
            <person name="Stursova M."/>
            <person name="Weitz H."/>
            <person name="Taylor A."/>
            <person name="Grigoriev I.V."/>
            <person name="Nagy L.G."/>
            <person name="Martin F."/>
            <person name="Kauserud H."/>
        </authorList>
    </citation>
    <scope>NUCLEOTIDE SEQUENCE</scope>
    <source>
        <strain evidence="2">9144</strain>
    </source>
</reference>
<feature type="region of interest" description="Disordered" evidence="1">
    <location>
        <begin position="372"/>
        <end position="405"/>
    </location>
</feature>
<sequence length="418" mass="45284">MSSDSDETGQCTAHDKETNEECTCEEFKSSSDKPTNFRHHLVEKPGSQKRSSQVNALLAGILGSKGNHSKGAASSSKAGSSKASSSKAASSGFKQWGNLSLSKKSLLAANDEAKEGMRGHRKPGSKSAKKKGKGKAKASLDSFFHGPAIQDDLKAPDGVDLQEAEIHGLAVFDVNKGIKFDQNASHEGVMDRLSELLPGPFAYLRRLHEESSDKGSTWCLAVKRQRKLAIIPIPFPTGMTLDFNKGPRSTGFKNHRIIIVTREPIPEDILEQWVDPKAVSFCQAITASNLPVLQGKASVDIAEVAESDDDFPEYIPLPNRGRLFSQISDTEQTVPAKKRKTDRKWSRGSTVDSESFSKETIDLTADEELGHVSAPNDLSHGPGIVHDEAPVTSPGRTKVVDDPTLGDPYDKSITFSFS</sequence>
<dbReference type="EMBL" id="JARJCW010000056">
    <property type="protein sequence ID" value="KAJ7202107.1"/>
    <property type="molecule type" value="Genomic_DNA"/>
</dbReference>
<feature type="region of interest" description="Disordered" evidence="1">
    <location>
        <begin position="112"/>
        <end position="137"/>
    </location>
</feature>
<accession>A0AAD6YAD2</accession>